<evidence type="ECO:0000313" key="1">
    <source>
        <dbReference type="EMBL" id="KMS93940.1"/>
    </source>
</evidence>
<reference evidence="1 2" key="1">
    <citation type="journal article" date="2014" name="Nature">
        <title>The genome of the recently domesticated crop plant sugar beet (Beta vulgaris).</title>
        <authorList>
            <person name="Dohm J.C."/>
            <person name="Minoche A.E."/>
            <person name="Holtgrawe D."/>
            <person name="Capella-Gutierrez S."/>
            <person name="Zakrzewski F."/>
            <person name="Tafer H."/>
            <person name="Rupp O."/>
            <person name="Sorensen T.R."/>
            <person name="Stracke R."/>
            <person name="Reinhardt R."/>
            <person name="Goesmann A."/>
            <person name="Kraft T."/>
            <person name="Schulz B."/>
            <person name="Stadler P.F."/>
            <person name="Schmidt T."/>
            <person name="Gabaldon T."/>
            <person name="Lehrach H."/>
            <person name="Weisshaar B."/>
            <person name="Himmelbauer H."/>
        </authorList>
    </citation>
    <scope>NUCLEOTIDE SEQUENCE [LARGE SCALE GENOMIC DNA]</scope>
    <source>
        <tissue evidence="1">Taproot</tissue>
    </source>
</reference>
<dbReference type="Proteomes" id="UP000035740">
    <property type="component" value="Unassembled WGS sequence"/>
</dbReference>
<dbReference type="Gramene" id="KMS93940">
    <property type="protein sequence ID" value="KMS93940"/>
    <property type="gene ID" value="BVRB_026400"/>
</dbReference>
<keyword evidence="2" id="KW-1185">Reference proteome</keyword>
<dbReference type="EMBL" id="KQ097494">
    <property type="protein sequence ID" value="KMS93940.1"/>
    <property type="molecule type" value="Genomic_DNA"/>
</dbReference>
<dbReference type="AlphaFoldDB" id="A0A0J8DT45"/>
<sequence length="73" mass="8261">MAPWIICSEYINLNADFISKTDSQYDSESSVSSRMTNENGLENRVSLITRCGGHLIQLHNLPSQGRIGRNRHQ</sequence>
<evidence type="ECO:0000313" key="2">
    <source>
        <dbReference type="Proteomes" id="UP000035740"/>
    </source>
</evidence>
<protein>
    <submittedName>
        <fullName evidence="1">Uncharacterized protein</fullName>
    </submittedName>
</protein>
<organism evidence="1 2">
    <name type="scientific">Beta vulgaris subsp. vulgaris</name>
    <name type="common">Beet</name>
    <dbReference type="NCBI Taxonomy" id="3555"/>
    <lineage>
        <taxon>Eukaryota</taxon>
        <taxon>Viridiplantae</taxon>
        <taxon>Streptophyta</taxon>
        <taxon>Embryophyta</taxon>
        <taxon>Tracheophyta</taxon>
        <taxon>Spermatophyta</taxon>
        <taxon>Magnoliopsida</taxon>
        <taxon>eudicotyledons</taxon>
        <taxon>Gunneridae</taxon>
        <taxon>Pentapetalae</taxon>
        <taxon>Caryophyllales</taxon>
        <taxon>Chenopodiaceae</taxon>
        <taxon>Betoideae</taxon>
        <taxon>Beta</taxon>
    </lineage>
</organism>
<proteinExistence type="predicted"/>
<name>A0A0J8DT45_BETVV</name>
<gene>
    <name evidence="1" type="ORF">BVRB_026400</name>
</gene>
<accession>A0A0J8DT45</accession>